<protein>
    <submittedName>
        <fullName evidence="1">Uncharacterized protein</fullName>
    </submittedName>
</protein>
<keyword evidence="2" id="KW-1185">Reference proteome</keyword>
<sequence length="137" mass="16409">MFCWMAIEKIEHDIEEIGLPRPGYSRYLEYFPIYRLKVDIDYINDYLGISITDLIIRENIINPFKRELLEHLEGIHKLINKLGHNRFTYNLHMLVNSLDVKIYEYYHPFRNGAFGYRSSSSTLAYGLKERRLPAFMK</sequence>
<dbReference type="EMBL" id="LNQR01000060">
    <property type="protein sequence ID" value="KWT85555.1"/>
    <property type="molecule type" value="Genomic_DNA"/>
</dbReference>
<accession>A0ABR5SGA8</accession>
<comment type="caution">
    <text evidence="1">The sequence shown here is derived from an EMBL/GenBank/DDBJ whole genome shotgun (WGS) entry which is preliminary data.</text>
</comment>
<evidence type="ECO:0000313" key="1">
    <source>
        <dbReference type="EMBL" id="KWT85555.1"/>
    </source>
</evidence>
<name>A0ABR5SGA8_9BACT</name>
<organism evidence="1 2">
    <name type="scientific">Candidatus Magnetominusculus xianensis</name>
    <dbReference type="NCBI Taxonomy" id="1748249"/>
    <lineage>
        <taxon>Bacteria</taxon>
        <taxon>Pseudomonadati</taxon>
        <taxon>Nitrospirota</taxon>
        <taxon>Nitrospiria</taxon>
        <taxon>Nitrospirales</taxon>
        <taxon>Nitrospiraceae</taxon>
        <taxon>Candidatus Magnetominusculus</taxon>
    </lineage>
</organism>
<evidence type="ECO:0000313" key="2">
    <source>
        <dbReference type="Proteomes" id="UP000060487"/>
    </source>
</evidence>
<dbReference type="RefSeq" id="WP_157072893.1">
    <property type="nucleotide sequence ID" value="NZ_LNQR01000060.1"/>
</dbReference>
<proteinExistence type="predicted"/>
<dbReference type="Proteomes" id="UP000060487">
    <property type="component" value="Unassembled WGS sequence"/>
</dbReference>
<reference evidence="1 2" key="1">
    <citation type="submission" date="2015-11" db="EMBL/GenBank/DDBJ databases">
        <authorList>
            <person name="Lin W."/>
        </authorList>
    </citation>
    <scope>NUCLEOTIDE SEQUENCE [LARGE SCALE GENOMIC DNA]</scope>
    <source>
        <strain evidence="1 2">HCH-1</strain>
    </source>
</reference>
<gene>
    <name evidence="1" type="ORF">ASN18_1689</name>
</gene>